<sequence>MSYINVGDGKLKENLLLENDITLIPRNVWKLFVDFYGLYAHRHFSLRTACHPSSQVSGNRNISTSLLILLKSSKFKCQLSCLKGHIASFRQ</sequence>
<evidence type="ECO:0000313" key="1">
    <source>
        <dbReference type="EMBL" id="RTG82320.1"/>
    </source>
</evidence>
<evidence type="ECO:0008006" key="3">
    <source>
        <dbReference type="Google" id="ProtNLM"/>
    </source>
</evidence>
<organism evidence="1 2">
    <name type="scientific">Schistosoma bovis</name>
    <name type="common">Blood fluke</name>
    <dbReference type="NCBI Taxonomy" id="6184"/>
    <lineage>
        <taxon>Eukaryota</taxon>
        <taxon>Metazoa</taxon>
        <taxon>Spiralia</taxon>
        <taxon>Lophotrochozoa</taxon>
        <taxon>Platyhelminthes</taxon>
        <taxon>Trematoda</taxon>
        <taxon>Digenea</taxon>
        <taxon>Strigeidida</taxon>
        <taxon>Schistosomatoidea</taxon>
        <taxon>Schistosomatidae</taxon>
        <taxon>Schistosoma</taxon>
    </lineage>
</organism>
<dbReference type="Gene3D" id="3.30.2230.10">
    <property type="entry name" value="DUSP-like"/>
    <property type="match status" value="1"/>
</dbReference>
<accession>A0A430Q3P4</accession>
<dbReference type="Proteomes" id="UP000290809">
    <property type="component" value="Unassembled WGS sequence"/>
</dbReference>
<dbReference type="AlphaFoldDB" id="A0A430Q3P4"/>
<dbReference type="SUPFAM" id="SSF143791">
    <property type="entry name" value="DUSP-like"/>
    <property type="match status" value="1"/>
</dbReference>
<dbReference type="EMBL" id="QMKO01002884">
    <property type="protein sequence ID" value="RTG82320.1"/>
    <property type="molecule type" value="Genomic_DNA"/>
</dbReference>
<dbReference type="InterPro" id="IPR035927">
    <property type="entry name" value="DUSP-like_sf"/>
</dbReference>
<reference evidence="1 2" key="1">
    <citation type="journal article" date="2019" name="PLoS Pathog.">
        <title>Genome sequence of the bovine parasite Schistosoma bovis Tanzania.</title>
        <authorList>
            <person name="Oey H."/>
            <person name="Zakrzewski M."/>
            <person name="Gobert G."/>
            <person name="Gravermann K."/>
            <person name="Stoye J."/>
            <person name="Jones M."/>
            <person name="Mcmanus D."/>
            <person name="Krause L."/>
        </authorList>
    </citation>
    <scope>NUCLEOTIDE SEQUENCE [LARGE SCALE GENOMIC DNA]</scope>
    <source>
        <strain evidence="1 2">TAN1997</strain>
    </source>
</reference>
<proteinExistence type="predicted"/>
<name>A0A430Q3P4_SCHBO</name>
<protein>
    <recommendedName>
        <fullName evidence="3">DUSP domain-containing protein</fullName>
    </recommendedName>
</protein>
<evidence type="ECO:0000313" key="2">
    <source>
        <dbReference type="Proteomes" id="UP000290809"/>
    </source>
</evidence>
<keyword evidence="2" id="KW-1185">Reference proteome</keyword>
<gene>
    <name evidence="1" type="ORF">DC041_0004499</name>
</gene>
<comment type="caution">
    <text evidence="1">The sequence shown here is derived from an EMBL/GenBank/DDBJ whole genome shotgun (WGS) entry which is preliminary data.</text>
</comment>